<name>A0A0G4I0F7_9ALVE</name>
<feature type="region of interest" description="Disordered" evidence="3">
    <location>
        <begin position="1000"/>
        <end position="1026"/>
    </location>
</feature>
<feature type="domain" description="Glutamate/phenylalanine/leucine/valine/L-tryptophan dehydrogenase C-terminal" evidence="4">
    <location>
        <begin position="576"/>
        <end position="906"/>
    </location>
</feature>
<dbReference type="GO" id="GO:0006538">
    <property type="term" value="P:L-glutamate catabolic process"/>
    <property type="evidence" value="ECO:0007669"/>
    <property type="project" value="TreeGrafter"/>
</dbReference>
<organism evidence="5">
    <name type="scientific">Chromera velia CCMP2878</name>
    <dbReference type="NCBI Taxonomy" id="1169474"/>
    <lineage>
        <taxon>Eukaryota</taxon>
        <taxon>Sar</taxon>
        <taxon>Alveolata</taxon>
        <taxon>Colpodellida</taxon>
        <taxon>Chromeraceae</taxon>
        <taxon>Chromera</taxon>
    </lineage>
</organism>
<feature type="region of interest" description="Disordered" evidence="3">
    <location>
        <begin position="825"/>
        <end position="865"/>
    </location>
</feature>
<protein>
    <recommendedName>
        <fullName evidence="4">Glutamate/phenylalanine/leucine/valine/L-tryptophan dehydrogenase C-terminal domain-containing protein</fullName>
    </recommendedName>
</protein>
<evidence type="ECO:0000259" key="4">
    <source>
        <dbReference type="SMART" id="SM00839"/>
    </source>
</evidence>
<evidence type="ECO:0000256" key="2">
    <source>
        <dbReference type="ARBA" id="ARBA00023002"/>
    </source>
</evidence>
<evidence type="ECO:0000313" key="5">
    <source>
        <dbReference type="EMBL" id="CEM50342.1"/>
    </source>
</evidence>
<keyword evidence="2" id="KW-0560">Oxidoreductase</keyword>
<dbReference type="AlphaFoldDB" id="A0A0G4I0F7"/>
<dbReference type="PANTHER" id="PTHR11606:SF39">
    <property type="entry name" value="GLUTAMATE_PHENYLALANINE_LEUCINE_VALINE_L-TRYPTOPHAN DEHYDROGENASE C-TERMINAL DOMAIN-CONTAINING PROTEIN"/>
    <property type="match status" value="1"/>
</dbReference>
<evidence type="ECO:0000256" key="1">
    <source>
        <dbReference type="ARBA" id="ARBA00006382"/>
    </source>
</evidence>
<dbReference type="SMART" id="SM00839">
    <property type="entry name" value="ELFV_dehydrog"/>
    <property type="match status" value="1"/>
</dbReference>
<dbReference type="VEuPathDB" id="CryptoDB:Cvel_9941"/>
<feature type="region of interest" description="Disordered" evidence="3">
    <location>
        <begin position="730"/>
        <end position="771"/>
    </location>
</feature>
<dbReference type="SUPFAM" id="SSF51735">
    <property type="entry name" value="NAD(P)-binding Rossmann-fold domains"/>
    <property type="match status" value="1"/>
</dbReference>
<comment type="similarity">
    <text evidence="1">Belongs to the Glu/Leu/Phe/Val dehydrogenases family.</text>
</comment>
<gene>
    <name evidence="5" type="ORF">Cvel_9941</name>
</gene>
<feature type="compositionally biased region" description="Acidic residues" evidence="3">
    <location>
        <begin position="1010"/>
        <end position="1020"/>
    </location>
</feature>
<dbReference type="Gene3D" id="3.40.50.720">
    <property type="entry name" value="NAD(P)-binding Rossmann-like Domain"/>
    <property type="match status" value="1"/>
</dbReference>
<dbReference type="InterPro" id="IPR036291">
    <property type="entry name" value="NAD(P)-bd_dom_sf"/>
</dbReference>
<dbReference type="InterPro" id="IPR006096">
    <property type="entry name" value="Glu/Leu/Phe/Val/Trp_DH_C"/>
</dbReference>
<reference evidence="5" key="1">
    <citation type="submission" date="2014-11" db="EMBL/GenBank/DDBJ databases">
        <authorList>
            <person name="Otto D Thomas"/>
            <person name="Naeem Raeece"/>
        </authorList>
    </citation>
    <scope>NUCLEOTIDE SEQUENCE</scope>
</reference>
<dbReference type="PANTHER" id="PTHR11606">
    <property type="entry name" value="GLUTAMATE DEHYDROGENASE"/>
    <property type="match status" value="1"/>
</dbReference>
<dbReference type="GO" id="GO:0004352">
    <property type="term" value="F:glutamate dehydrogenase (NAD+) activity"/>
    <property type="evidence" value="ECO:0007669"/>
    <property type="project" value="TreeGrafter"/>
</dbReference>
<dbReference type="Pfam" id="PF00208">
    <property type="entry name" value="ELFV_dehydrog"/>
    <property type="match status" value="2"/>
</dbReference>
<evidence type="ECO:0000256" key="3">
    <source>
        <dbReference type="SAM" id="MobiDB-lite"/>
    </source>
</evidence>
<proteinExistence type="inferred from homology"/>
<feature type="compositionally biased region" description="Acidic residues" evidence="3">
    <location>
        <begin position="856"/>
        <end position="865"/>
    </location>
</feature>
<sequence length="1083" mass="118298">MNGVSLQPQKSALTRHGTCPGRFNRDGLVSDLHTSLKRSSESIVPHFLDVMPTSYFRETPYTTVLEHLKSLVALDASGVMQDVTLRSPDGLRLTVIHRRSYRGQLRALLRGLPRDRPLRSAHVYSASDDSLIVDVFEFVGHGESPTRVQAPIDFLDTVPEWEEQVLEPMLTAVRRGEEVAVDVRPCPEVPKNFVFALTLVSAPTDCRELFEKVSTFLSMRSLDIIQAHFWEEGGAEVLSFEVRACGAEAFAQAVKGEEQRQKLQADLRRVVFMDAEALRLHENVSVWSLEDAELILGLCHLNAQRLAEENARLFRRQLVVETAALHPQCLSKLAAAVRAKFEPGGVHEGSDALIAKAGSCIGRTARDPVDKQILDGFIVCAQSILKTNLFVETRRGVSFRIRPNLMHEATETDGQVREDVPFGVFFVHGRGFDGFHVRFRDISRGGVRLVLARGPEQMAVESGRFYRESWGLARAQQMKNKDIPEGGSKAVVLVAPPPAGDCGFALRGFVDGLLDLITPEPSTKSKVVDLYARPEFLYLGPDENVSDDLILWIADRAKARGYGQPSAFISSKPSAGINHKQYGVTSEGVVVFLEEGLKAIGKGGEGDRFTVKITGGPDGDVAGNALRLIHQKFGERARVLGIADGSGVAEDPVGLCWSELIRLVDRALPICEFDKKRLSDRGEVLGVSEGGLEKRNSLHNRLQTDVFLPAGGRPATINKSNWHEFLIPDPPAQQHQGTTPKEASGWVSARSATGAGHSHHHGEVSGGGRPSSQLIVEGANLFLTAEAREFLSASGVLIFKDSSANKCGVVASSLEIAACVLLDADTKGQGGDGGKEGREQRNDAENRADTNGVGVEQEEEEEEEEDAEMRFLRLKDRYVVEVLDRLRSLARQEAKCLLRAKQEAPQVSLPSLSEELSRTVIQASDVLAGWFRSRLQSDEQLAVWRPLLDRTLPSSLLSEAGNALENPSPAVRAYVTEVLASSLASRMAYREGLSFLRSLVGGPSGGGGEEKEEEGEEEEGSGLKSKEGVRASRLLATASRYLDEELRVDALVLELEKKAAEIPCTGEVVKLLRQGGVRAALEL</sequence>
<feature type="compositionally biased region" description="Basic and acidic residues" evidence="3">
    <location>
        <begin position="833"/>
        <end position="848"/>
    </location>
</feature>
<dbReference type="GO" id="GO:0005739">
    <property type="term" value="C:mitochondrion"/>
    <property type="evidence" value="ECO:0007669"/>
    <property type="project" value="TreeGrafter"/>
</dbReference>
<dbReference type="SUPFAM" id="SSF53223">
    <property type="entry name" value="Aminoacid dehydrogenase-like, N-terminal domain"/>
    <property type="match status" value="1"/>
</dbReference>
<dbReference type="InterPro" id="IPR046346">
    <property type="entry name" value="Aminoacid_DH-like_N_sf"/>
</dbReference>
<dbReference type="EMBL" id="CDMZ01004638">
    <property type="protein sequence ID" value="CEM50342.1"/>
    <property type="molecule type" value="Genomic_DNA"/>
</dbReference>
<accession>A0A0G4I0F7</accession>
<dbReference type="PhylomeDB" id="A0A0G4I0F7"/>